<protein>
    <submittedName>
        <fullName evidence="2">Uncharacterized protein</fullName>
    </submittedName>
</protein>
<sequence length="49" mass="5803">MGLKFERTDNLDKLFESFAVDPEKTVASKEEIDRFLKPKNDEKKEQTKK</sequence>
<comment type="caution">
    <text evidence="2">The sequence shown here is derived from an EMBL/GenBank/DDBJ whole genome shotgun (WGS) entry which is preliminary data.</text>
</comment>
<reference evidence="2 4" key="2">
    <citation type="submission" date="2019-05" db="EMBL/GenBank/DDBJ databases">
        <authorList>
            <consortium name="Pathogen Informatics"/>
        </authorList>
    </citation>
    <scope>NUCLEOTIDE SEQUENCE [LARGE SCALE GENOMIC DNA]</scope>
    <source>
        <strain evidence="2 4">NCTC12204</strain>
    </source>
</reference>
<dbReference type="InterPro" id="IPR047909">
    <property type="entry name" value="SPJ_0845-like_N"/>
</dbReference>
<evidence type="ECO:0000313" key="1">
    <source>
        <dbReference type="EMBL" id="RBT69292.1"/>
    </source>
</evidence>
<dbReference type="GeneID" id="59131716"/>
<dbReference type="RefSeq" id="WP_010737727.1">
    <property type="nucleotide sequence ID" value="NZ_AP027299.1"/>
</dbReference>
<evidence type="ECO:0000313" key="4">
    <source>
        <dbReference type="Proteomes" id="UP000352698"/>
    </source>
</evidence>
<name>A0A1V8WW07_ENTHR</name>
<proteinExistence type="predicted"/>
<dbReference type="NCBIfam" id="NF040897">
    <property type="entry name" value="SPJ_0845_Nterm"/>
    <property type="match status" value="1"/>
</dbReference>
<dbReference type="AlphaFoldDB" id="A0A1V8WW07"/>
<reference evidence="1 3" key="1">
    <citation type="submission" date="2015-06" db="EMBL/GenBank/DDBJ databases">
        <title>The Genome Sequence of Enterococcus hirae 88EA1.</title>
        <authorList>
            <consortium name="The Broad Institute Genomics Platform"/>
            <consortium name="The Broad Institute Genome Sequencing Center for Infectious Disease"/>
            <person name="Earl A.M."/>
            <person name="Van Tyne D."/>
            <person name="Lebreton F."/>
            <person name="Saavedra J.T."/>
            <person name="Gilmore M.S."/>
            <person name="Manson McGuire A."/>
            <person name="Clock S."/>
            <person name="Crupain M."/>
            <person name="Rangan U."/>
            <person name="Young S."/>
            <person name="Abouelleil A."/>
            <person name="Cao P."/>
            <person name="Chapman S.B."/>
            <person name="Griggs A."/>
            <person name="Priest M."/>
            <person name="Shea T."/>
            <person name="Wortman J."/>
            <person name="Nusbaum C."/>
            <person name="Birren B."/>
        </authorList>
    </citation>
    <scope>NUCLEOTIDE SEQUENCE [LARGE SCALE GENOMIC DNA]</scope>
    <source>
        <strain evidence="1 3">88EA1</strain>
    </source>
</reference>
<gene>
    <name evidence="1" type="ORF">EB03_00962</name>
    <name evidence="2" type="ORF">NCTC12204_01613</name>
</gene>
<dbReference type="EMBL" id="CABEEP010000001">
    <property type="protein sequence ID" value="VTQ64934.1"/>
    <property type="molecule type" value="Genomic_DNA"/>
</dbReference>
<evidence type="ECO:0000313" key="2">
    <source>
        <dbReference type="EMBL" id="VTQ64934.1"/>
    </source>
</evidence>
<dbReference type="Proteomes" id="UP000253498">
    <property type="component" value="Unassembled WGS sequence"/>
</dbReference>
<accession>A0A1V8WW07</accession>
<evidence type="ECO:0000313" key="3">
    <source>
        <dbReference type="Proteomes" id="UP000253498"/>
    </source>
</evidence>
<dbReference type="Proteomes" id="UP000352698">
    <property type="component" value="Unassembled WGS sequence"/>
</dbReference>
<organism evidence="2 4">
    <name type="scientific">Enterococcus hirae</name>
    <dbReference type="NCBI Taxonomy" id="1354"/>
    <lineage>
        <taxon>Bacteria</taxon>
        <taxon>Bacillati</taxon>
        <taxon>Bacillota</taxon>
        <taxon>Bacilli</taxon>
        <taxon>Lactobacillales</taxon>
        <taxon>Enterococcaceae</taxon>
        <taxon>Enterococcus</taxon>
    </lineage>
</organism>
<dbReference type="EMBL" id="LESJ01000004">
    <property type="protein sequence ID" value="RBT69292.1"/>
    <property type="molecule type" value="Genomic_DNA"/>
</dbReference>